<feature type="domain" description="MacB-like periplasmic core" evidence="10">
    <location>
        <begin position="21"/>
        <end position="244"/>
    </location>
</feature>
<reference evidence="11" key="1">
    <citation type="journal article" date="2020" name="mSystems">
        <title>Genome- and Community-Level Interaction Insights into Carbon Utilization and Element Cycling Functions of Hydrothermarchaeota in Hydrothermal Sediment.</title>
        <authorList>
            <person name="Zhou Z."/>
            <person name="Liu Y."/>
            <person name="Xu W."/>
            <person name="Pan J."/>
            <person name="Luo Z.H."/>
            <person name="Li M."/>
        </authorList>
    </citation>
    <scope>NUCLEOTIDE SEQUENCE</scope>
    <source>
        <strain evidence="11">SpSt-1183</strain>
    </source>
</reference>
<dbReference type="GO" id="GO:0005886">
    <property type="term" value="C:plasma membrane"/>
    <property type="evidence" value="ECO:0007669"/>
    <property type="project" value="UniProtKB-SubCell"/>
</dbReference>
<dbReference type="InterPro" id="IPR003838">
    <property type="entry name" value="ABC3_permease_C"/>
</dbReference>
<name>A0A831LKB5_9EURY</name>
<dbReference type="Pfam" id="PF02687">
    <property type="entry name" value="FtsX"/>
    <property type="match status" value="1"/>
</dbReference>
<evidence type="ECO:0000259" key="9">
    <source>
        <dbReference type="Pfam" id="PF02687"/>
    </source>
</evidence>
<protein>
    <submittedName>
        <fullName evidence="11">ABC transporter permease</fullName>
    </submittedName>
</protein>
<keyword evidence="4 8" id="KW-1133">Transmembrane helix</keyword>
<feature type="transmembrane region" description="Helical" evidence="8">
    <location>
        <begin position="323"/>
        <end position="354"/>
    </location>
</feature>
<dbReference type="GO" id="GO:0022857">
    <property type="term" value="F:transmembrane transporter activity"/>
    <property type="evidence" value="ECO:0007669"/>
    <property type="project" value="TreeGrafter"/>
</dbReference>
<evidence type="ECO:0000256" key="5">
    <source>
        <dbReference type="ARBA" id="ARBA00023136"/>
    </source>
</evidence>
<dbReference type="AlphaFoldDB" id="A0A831LKB5"/>
<evidence type="ECO:0000256" key="4">
    <source>
        <dbReference type="ARBA" id="ARBA00022989"/>
    </source>
</evidence>
<sequence length="403" mass="42891">MTGNVIFDLSVRNVRRHFLRSFLAAIGIVIGVIAITSLGIMGANLTLSVTATLSENSDIIKVSPGGGPGGGGGPGFGGGGGSDEEEYIDESQLKDIKQAASPNTVIPVYSESDTITVGDLEGRATVYGLDPDDIATLLTVANGTSLKSTSTALVGPTLAERYELKIGSRITIGDEDSDEGTSTVRVAGILEERGMTYDISTDNAIVVSDRWFTGFYGGEGEYSEVIIKVKDINDIEEIEEAIDDRLNRKEDEVTISDASRMMDSITSSISTIISMMMGIGAISLLVASVSIFNVMMMSVTERIKEIGILRSIGTRRSVVRRMFLYEAFILGMLGAVVGGILSMIIGYLVVLVMIGTTDYFFTFDSLIYIPYGIAVGIVVCVLSGVYPAWSAANLDPIEALATE</sequence>
<dbReference type="Pfam" id="PF12704">
    <property type="entry name" value="MacB_PCD"/>
    <property type="match status" value="1"/>
</dbReference>
<comment type="subcellular location">
    <subcellularLocation>
        <location evidence="1">Cell membrane</location>
        <topology evidence="1">Multi-pass membrane protein</topology>
    </subcellularLocation>
</comment>
<feature type="transmembrane region" description="Helical" evidence="8">
    <location>
        <begin position="366"/>
        <end position="389"/>
    </location>
</feature>
<organism evidence="11">
    <name type="scientific">Methanofollis liminatans</name>
    <dbReference type="NCBI Taxonomy" id="2201"/>
    <lineage>
        <taxon>Archaea</taxon>
        <taxon>Methanobacteriati</taxon>
        <taxon>Methanobacteriota</taxon>
        <taxon>Stenosarchaea group</taxon>
        <taxon>Methanomicrobia</taxon>
        <taxon>Methanomicrobiales</taxon>
        <taxon>Methanomicrobiaceae</taxon>
        <taxon>Methanofollis</taxon>
    </lineage>
</organism>
<gene>
    <name evidence="11" type="ORF">ENN52_01850</name>
</gene>
<feature type="transmembrane region" description="Helical" evidence="8">
    <location>
        <begin position="272"/>
        <end position="294"/>
    </location>
</feature>
<dbReference type="PANTHER" id="PTHR30572">
    <property type="entry name" value="MEMBRANE COMPONENT OF TRANSPORTER-RELATED"/>
    <property type="match status" value="1"/>
</dbReference>
<dbReference type="EMBL" id="DSBY01000079">
    <property type="protein sequence ID" value="HDS62874.1"/>
    <property type="molecule type" value="Genomic_DNA"/>
</dbReference>
<proteinExistence type="inferred from homology"/>
<comment type="similarity">
    <text evidence="6">Belongs to the ABC-4 integral membrane protein family.</text>
</comment>
<keyword evidence="2" id="KW-1003">Cell membrane</keyword>
<evidence type="ECO:0000259" key="10">
    <source>
        <dbReference type="Pfam" id="PF12704"/>
    </source>
</evidence>
<evidence type="ECO:0000256" key="2">
    <source>
        <dbReference type="ARBA" id="ARBA00022475"/>
    </source>
</evidence>
<evidence type="ECO:0000256" key="8">
    <source>
        <dbReference type="SAM" id="Phobius"/>
    </source>
</evidence>
<evidence type="ECO:0000256" key="3">
    <source>
        <dbReference type="ARBA" id="ARBA00022692"/>
    </source>
</evidence>
<dbReference type="Proteomes" id="UP000885648">
    <property type="component" value="Unassembled WGS sequence"/>
</dbReference>
<evidence type="ECO:0000256" key="6">
    <source>
        <dbReference type="ARBA" id="ARBA00038076"/>
    </source>
</evidence>
<evidence type="ECO:0000256" key="1">
    <source>
        <dbReference type="ARBA" id="ARBA00004651"/>
    </source>
</evidence>
<comment type="caution">
    <text evidence="11">The sequence shown here is derived from an EMBL/GenBank/DDBJ whole genome shotgun (WGS) entry which is preliminary data.</text>
</comment>
<feature type="region of interest" description="Disordered" evidence="7">
    <location>
        <begin position="62"/>
        <end position="84"/>
    </location>
</feature>
<evidence type="ECO:0000313" key="11">
    <source>
        <dbReference type="EMBL" id="HDS62874.1"/>
    </source>
</evidence>
<dbReference type="PANTHER" id="PTHR30572:SF4">
    <property type="entry name" value="ABC TRANSPORTER PERMEASE YTRF"/>
    <property type="match status" value="1"/>
</dbReference>
<feature type="transmembrane region" description="Helical" evidence="8">
    <location>
        <begin position="21"/>
        <end position="43"/>
    </location>
</feature>
<dbReference type="InterPro" id="IPR050250">
    <property type="entry name" value="Macrolide_Exporter_MacB"/>
</dbReference>
<keyword evidence="5 8" id="KW-0472">Membrane</keyword>
<feature type="domain" description="ABC3 transporter permease C-terminal" evidence="9">
    <location>
        <begin position="279"/>
        <end position="396"/>
    </location>
</feature>
<keyword evidence="3 8" id="KW-0812">Transmembrane</keyword>
<evidence type="ECO:0000256" key="7">
    <source>
        <dbReference type="SAM" id="MobiDB-lite"/>
    </source>
</evidence>
<dbReference type="InterPro" id="IPR025857">
    <property type="entry name" value="MacB_PCD"/>
</dbReference>
<feature type="compositionally biased region" description="Gly residues" evidence="7">
    <location>
        <begin position="64"/>
        <end position="81"/>
    </location>
</feature>
<accession>A0A831LKB5</accession>